<accession>A0A6J5L6L6</accession>
<dbReference type="EMBL" id="LR796235">
    <property type="protein sequence ID" value="CAB4129725.1"/>
    <property type="molecule type" value="Genomic_DNA"/>
</dbReference>
<organism evidence="2">
    <name type="scientific">uncultured Caudovirales phage</name>
    <dbReference type="NCBI Taxonomy" id="2100421"/>
    <lineage>
        <taxon>Viruses</taxon>
        <taxon>Duplodnaviria</taxon>
        <taxon>Heunggongvirae</taxon>
        <taxon>Uroviricota</taxon>
        <taxon>Caudoviricetes</taxon>
        <taxon>Peduoviridae</taxon>
        <taxon>Maltschvirus</taxon>
        <taxon>Maltschvirus maltsch</taxon>
    </lineage>
</organism>
<evidence type="ECO:0000256" key="1">
    <source>
        <dbReference type="SAM" id="Phobius"/>
    </source>
</evidence>
<reference evidence="2" key="1">
    <citation type="submission" date="2020-04" db="EMBL/GenBank/DDBJ databases">
        <authorList>
            <person name="Chiriac C."/>
            <person name="Salcher M."/>
            <person name="Ghai R."/>
            <person name="Kavagutti S V."/>
        </authorList>
    </citation>
    <scope>NUCLEOTIDE SEQUENCE</scope>
</reference>
<sequence>MLVKLLGWFIMNYGLMNIMVFSSIFKDFRNGVKKIGNMGIPLISPVSEFISGFMSCPMCFSFHGGWFLSVFIFSPSHELFNTPLWTSWFFDGIMSSGGVWAINAFIEWFEVNRPTKID</sequence>
<keyword evidence="1" id="KW-0812">Transmembrane</keyword>
<keyword evidence="1" id="KW-1133">Transmembrane helix</keyword>
<feature type="transmembrane region" description="Helical" evidence="1">
    <location>
        <begin position="46"/>
        <end position="73"/>
    </location>
</feature>
<gene>
    <name evidence="2" type="ORF">UFOVP117_80</name>
</gene>
<proteinExistence type="predicted"/>
<protein>
    <submittedName>
        <fullName evidence="2">Uncharacterized protein</fullName>
    </submittedName>
</protein>
<feature type="transmembrane region" description="Helical" evidence="1">
    <location>
        <begin position="85"/>
        <end position="106"/>
    </location>
</feature>
<feature type="transmembrane region" description="Helical" evidence="1">
    <location>
        <begin position="6"/>
        <end position="25"/>
    </location>
</feature>
<name>A0A6J5L6L6_9CAUD</name>
<evidence type="ECO:0000313" key="2">
    <source>
        <dbReference type="EMBL" id="CAB4129725.1"/>
    </source>
</evidence>
<keyword evidence="1" id="KW-0472">Membrane</keyword>